<reference evidence="2 3" key="1">
    <citation type="submission" date="2019-02" db="EMBL/GenBank/DDBJ databases">
        <title>Deep-cultivation of Planctomycetes and their phenomic and genomic characterization uncovers novel biology.</title>
        <authorList>
            <person name="Wiegand S."/>
            <person name="Jogler M."/>
            <person name="Boedeker C."/>
            <person name="Pinto D."/>
            <person name="Vollmers J."/>
            <person name="Rivas-Marin E."/>
            <person name="Kohn T."/>
            <person name="Peeters S.H."/>
            <person name="Heuer A."/>
            <person name="Rast P."/>
            <person name="Oberbeckmann S."/>
            <person name="Bunk B."/>
            <person name="Jeske O."/>
            <person name="Meyerdierks A."/>
            <person name="Storesund J.E."/>
            <person name="Kallscheuer N."/>
            <person name="Luecker S."/>
            <person name="Lage O.M."/>
            <person name="Pohl T."/>
            <person name="Merkel B.J."/>
            <person name="Hornburger P."/>
            <person name="Mueller R.-W."/>
            <person name="Bruemmer F."/>
            <person name="Labrenz M."/>
            <person name="Spormann A.M."/>
            <person name="Op Den Camp H."/>
            <person name="Overmann J."/>
            <person name="Amann R."/>
            <person name="Jetten M.S.M."/>
            <person name="Mascher T."/>
            <person name="Medema M.H."/>
            <person name="Devos D.P."/>
            <person name="Kaster A.-K."/>
            <person name="Ovreas L."/>
            <person name="Rohde M."/>
            <person name="Galperin M.Y."/>
            <person name="Jogler C."/>
        </authorList>
    </citation>
    <scope>NUCLEOTIDE SEQUENCE [LARGE SCALE GENOMIC DNA]</scope>
    <source>
        <strain evidence="2 3">V7</strain>
    </source>
</reference>
<dbReference type="Gene3D" id="1.10.10.2910">
    <property type="match status" value="1"/>
</dbReference>
<organism evidence="2 3">
    <name type="scientific">Crateriforma conspicua</name>
    <dbReference type="NCBI Taxonomy" id="2527996"/>
    <lineage>
        <taxon>Bacteria</taxon>
        <taxon>Pseudomonadati</taxon>
        <taxon>Planctomycetota</taxon>
        <taxon>Planctomycetia</taxon>
        <taxon>Planctomycetales</taxon>
        <taxon>Planctomycetaceae</taxon>
        <taxon>Crateriforma</taxon>
    </lineage>
</organism>
<evidence type="ECO:0000259" key="1">
    <source>
        <dbReference type="Pfam" id="PF06114"/>
    </source>
</evidence>
<comment type="caution">
    <text evidence="2">The sequence shown here is derived from an EMBL/GenBank/DDBJ whole genome shotgun (WGS) entry which is preliminary data.</text>
</comment>
<dbReference type="InterPro" id="IPR010359">
    <property type="entry name" value="IrrE_HExxH"/>
</dbReference>
<protein>
    <recommendedName>
        <fullName evidence="1">IrrE N-terminal-like domain-containing protein</fullName>
    </recommendedName>
</protein>
<dbReference type="PANTHER" id="PTHR43236">
    <property type="entry name" value="ANTITOXIN HIGA1"/>
    <property type="match status" value="1"/>
</dbReference>
<dbReference type="InterPro" id="IPR052345">
    <property type="entry name" value="Rad_response_metalloprotease"/>
</dbReference>
<name>A0A5C6FSS4_9PLAN</name>
<sequence>MARMRSSGPLHEHIQAVVDEMGIDDPREAVRQKARSRLAEMTPYFDSPPFDLLALASCFDLQWSDESPAFSQDSEIVPQEDGRVALRVNQQRPLTRQRFSIAHEIGHTLFPDYQFSVRCRKATERRWTDDDLLESLCDVAASEFMFPLPWFTDSLAAMQWTGDGLAKLADEYQASREATARRVVEVHAEPMAAVYLSWKLKPTELQQVARNARQPSLLDELAPEDPEAKLRVDYVIANESYRSVSGPHIPIYKSMPSKGPMYEASISQSPTTGNLTIEIGRTSEDFQIIAAPIYTEVAELGPDNGNSVVAIIRPANHESKIW</sequence>
<accession>A0A5C6FSS4</accession>
<proteinExistence type="predicted"/>
<dbReference type="Pfam" id="PF06114">
    <property type="entry name" value="Peptidase_M78"/>
    <property type="match status" value="1"/>
</dbReference>
<feature type="domain" description="IrrE N-terminal-like" evidence="1">
    <location>
        <begin position="84"/>
        <end position="183"/>
    </location>
</feature>
<evidence type="ECO:0000313" key="2">
    <source>
        <dbReference type="EMBL" id="TWU64530.1"/>
    </source>
</evidence>
<dbReference type="EMBL" id="SJPZ01000001">
    <property type="protein sequence ID" value="TWU64530.1"/>
    <property type="molecule type" value="Genomic_DNA"/>
</dbReference>
<gene>
    <name evidence="2" type="ORF">V7x_00740</name>
</gene>
<evidence type="ECO:0000313" key="3">
    <source>
        <dbReference type="Proteomes" id="UP000316476"/>
    </source>
</evidence>
<dbReference type="AlphaFoldDB" id="A0A5C6FSS4"/>
<dbReference type="PANTHER" id="PTHR43236:SF1">
    <property type="entry name" value="BLL7220 PROTEIN"/>
    <property type="match status" value="1"/>
</dbReference>
<dbReference type="Proteomes" id="UP000316476">
    <property type="component" value="Unassembled WGS sequence"/>
</dbReference>